<gene>
    <name evidence="2" type="ORF">BKA59DRAFT_532793</name>
</gene>
<feature type="domain" description="Heterokaryon incompatibility" evidence="1">
    <location>
        <begin position="129"/>
        <end position="188"/>
    </location>
</feature>
<keyword evidence="3" id="KW-1185">Reference proteome</keyword>
<evidence type="ECO:0000259" key="1">
    <source>
        <dbReference type="Pfam" id="PF06985"/>
    </source>
</evidence>
<dbReference type="Proteomes" id="UP000813427">
    <property type="component" value="Unassembled WGS sequence"/>
</dbReference>
<dbReference type="AlphaFoldDB" id="A0A8K0RLF8"/>
<sequence>MNLCEACRKALPNLPASEDEYSVETWGLRKPFLLHTSWESLVISLNHDCPICWTLWRNIRSSPIAFLNNEKIAGFKAEISRINCYPASRQYYVNICLTGHRIETKELMFLISKTKEKYYLDYKNYRDSQPDSVLPQNYQDIISICRAIPIQYLWVDSLCIIQDDNGYEFRREAPLMMDIYQYAFLTLSICWDFPGLSIFRRCRPRSIPRPKPLVYYGERDCVSESDEWVFAEQWGGEWRVHVSDAPINQRARLLYLGNDQLYWECDGCTGSEVSPDGNHLDGGRESILDLTGRHKYGAWRRTLAKYTQSDLTFEKDRLIAIAGLAKLVASKTGGTYLAGIWLDSWMQDLLWEPIKGGARSPKLKPEELTMVPPSWSWLGYSGSVAPGITVSGEGPRISILTPNLFESDEYQPLALLSQAGVIPCTGDPFSSFERAILKIRCLLLPVTFAGIPYRDEQPWFFRHEGDIELASIGLDCFRLQACEPFDDVYITFRFHFSKSVDFSLQYFLVPLYLRNDLGRKSLPHCIDGLVLQKRVSGGNQEFIRVGTWKDDIRYSSQLNPMFSNTIVKLSVGKNSACSDGSLTENERVFDSNLREVTEYQPDIKEVGDEVGTPGFGVTEQKAIETDGEKGPFIRNEEVECSLLPHFSTAEWATITLV</sequence>
<dbReference type="Pfam" id="PF06985">
    <property type="entry name" value="HET"/>
    <property type="match status" value="1"/>
</dbReference>
<dbReference type="InterPro" id="IPR010730">
    <property type="entry name" value="HET"/>
</dbReference>
<dbReference type="OrthoDB" id="5362512at2759"/>
<comment type="caution">
    <text evidence="2">The sequence shown here is derived from an EMBL/GenBank/DDBJ whole genome shotgun (WGS) entry which is preliminary data.</text>
</comment>
<proteinExistence type="predicted"/>
<dbReference type="EMBL" id="JAGPXF010000007">
    <property type="protein sequence ID" value="KAH7235440.1"/>
    <property type="molecule type" value="Genomic_DNA"/>
</dbReference>
<accession>A0A8K0RLF8</accession>
<organism evidence="2 3">
    <name type="scientific">Fusarium tricinctum</name>
    <dbReference type="NCBI Taxonomy" id="61284"/>
    <lineage>
        <taxon>Eukaryota</taxon>
        <taxon>Fungi</taxon>
        <taxon>Dikarya</taxon>
        <taxon>Ascomycota</taxon>
        <taxon>Pezizomycotina</taxon>
        <taxon>Sordariomycetes</taxon>
        <taxon>Hypocreomycetidae</taxon>
        <taxon>Hypocreales</taxon>
        <taxon>Nectriaceae</taxon>
        <taxon>Fusarium</taxon>
        <taxon>Fusarium tricinctum species complex</taxon>
    </lineage>
</organism>
<reference evidence="2" key="1">
    <citation type="journal article" date="2021" name="Nat. Commun.">
        <title>Genetic determinants of endophytism in the Arabidopsis root mycobiome.</title>
        <authorList>
            <person name="Mesny F."/>
            <person name="Miyauchi S."/>
            <person name="Thiergart T."/>
            <person name="Pickel B."/>
            <person name="Atanasova L."/>
            <person name="Karlsson M."/>
            <person name="Huettel B."/>
            <person name="Barry K.W."/>
            <person name="Haridas S."/>
            <person name="Chen C."/>
            <person name="Bauer D."/>
            <person name="Andreopoulos W."/>
            <person name="Pangilinan J."/>
            <person name="LaButti K."/>
            <person name="Riley R."/>
            <person name="Lipzen A."/>
            <person name="Clum A."/>
            <person name="Drula E."/>
            <person name="Henrissat B."/>
            <person name="Kohler A."/>
            <person name="Grigoriev I.V."/>
            <person name="Martin F.M."/>
            <person name="Hacquard S."/>
        </authorList>
    </citation>
    <scope>NUCLEOTIDE SEQUENCE</scope>
    <source>
        <strain evidence="2">MPI-SDFR-AT-0068</strain>
    </source>
</reference>
<evidence type="ECO:0000313" key="3">
    <source>
        <dbReference type="Proteomes" id="UP000813427"/>
    </source>
</evidence>
<dbReference type="PANTHER" id="PTHR33112:SF16">
    <property type="entry name" value="HETEROKARYON INCOMPATIBILITY DOMAIN-CONTAINING PROTEIN"/>
    <property type="match status" value="1"/>
</dbReference>
<dbReference type="PANTHER" id="PTHR33112">
    <property type="entry name" value="DOMAIN PROTEIN, PUTATIVE-RELATED"/>
    <property type="match status" value="1"/>
</dbReference>
<evidence type="ECO:0000313" key="2">
    <source>
        <dbReference type="EMBL" id="KAH7235440.1"/>
    </source>
</evidence>
<name>A0A8K0RLF8_9HYPO</name>
<protein>
    <recommendedName>
        <fullName evidence="1">Heterokaryon incompatibility domain-containing protein</fullName>
    </recommendedName>
</protein>